<proteinExistence type="predicted"/>
<dbReference type="OrthoDB" id="3265734at2759"/>
<dbReference type="STRING" id="98765.A0A2R6P5G2"/>
<keyword evidence="2" id="KW-0472">Membrane</keyword>
<feature type="region of interest" description="Disordered" evidence="1">
    <location>
        <begin position="258"/>
        <end position="286"/>
    </location>
</feature>
<dbReference type="Proteomes" id="UP000186601">
    <property type="component" value="Unassembled WGS sequence"/>
</dbReference>
<gene>
    <name evidence="3" type="ORF">PHLCEN_2v5384</name>
</gene>
<feature type="transmembrane region" description="Helical" evidence="2">
    <location>
        <begin position="176"/>
        <end position="201"/>
    </location>
</feature>
<evidence type="ECO:0000313" key="3">
    <source>
        <dbReference type="EMBL" id="PSR85655.1"/>
    </source>
</evidence>
<dbReference type="EMBL" id="MLYV02000528">
    <property type="protein sequence ID" value="PSR85655.1"/>
    <property type="molecule type" value="Genomic_DNA"/>
</dbReference>
<feature type="region of interest" description="Disordered" evidence="1">
    <location>
        <begin position="306"/>
        <end position="350"/>
    </location>
</feature>
<keyword evidence="2" id="KW-1133">Transmembrane helix</keyword>
<dbReference type="CDD" id="cd12087">
    <property type="entry name" value="TM_EGFR-like"/>
    <property type="match status" value="1"/>
</dbReference>
<sequence length="350" mass="37518">MADANIVSYDDTSRNIDYSDGNWYSLTVSNAYNGTIKGNDKSGAFFLTFYGSRISVYGSLRGMKSTLLTPTESSYSIDGVVKKTYTATQGTEDTNNVLFFDSGDIPSTPTGTHNILVNVISATPHFPYYLDYITVVSPTNSTSAALSQIPMISTTSDMPSQSAASALRLNSTSSHAVVTIAGGTVCGVVILLGLIACGFLWRRRRNSRLGAGRMDADNGAFVTMSNVGIPHSHYGSAQPGTFLNKVEGKRPFVVPSFEAGRGAQEEPYSSKSSSGSPLEHAPDSKIHSLPTKGYVYFADEKEFCSATQNDGSRSLPSQYSNRSTDITTERITNDTTVSSSARLPPPYTAK</sequence>
<organism evidence="3 4">
    <name type="scientific">Hermanssonia centrifuga</name>
    <dbReference type="NCBI Taxonomy" id="98765"/>
    <lineage>
        <taxon>Eukaryota</taxon>
        <taxon>Fungi</taxon>
        <taxon>Dikarya</taxon>
        <taxon>Basidiomycota</taxon>
        <taxon>Agaricomycotina</taxon>
        <taxon>Agaricomycetes</taxon>
        <taxon>Polyporales</taxon>
        <taxon>Meruliaceae</taxon>
        <taxon>Hermanssonia</taxon>
    </lineage>
</organism>
<comment type="caution">
    <text evidence="3">The sequence shown here is derived from an EMBL/GenBank/DDBJ whole genome shotgun (WGS) entry which is preliminary data.</text>
</comment>
<evidence type="ECO:0000256" key="1">
    <source>
        <dbReference type="SAM" id="MobiDB-lite"/>
    </source>
</evidence>
<protein>
    <submittedName>
        <fullName evidence="3">Uncharacterized protein</fullName>
    </submittedName>
</protein>
<name>A0A2R6P5G2_9APHY</name>
<feature type="compositionally biased region" description="Polar residues" evidence="1">
    <location>
        <begin position="306"/>
        <end position="326"/>
    </location>
</feature>
<keyword evidence="2" id="KW-0812">Transmembrane</keyword>
<reference evidence="3 4" key="1">
    <citation type="submission" date="2018-02" db="EMBL/GenBank/DDBJ databases">
        <title>Genome sequence of the basidiomycete white-rot fungus Phlebia centrifuga.</title>
        <authorList>
            <person name="Granchi Z."/>
            <person name="Peng M."/>
            <person name="de Vries R.P."/>
            <person name="Hilden K."/>
            <person name="Makela M.R."/>
            <person name="Grigoriev I."/>
            <person name="Riley R."/>
        </authorList>
    </citation>
    <scope>NUCLEOTIDE SEQUENCE [LARGE SCALE GENOMIC DNA]</scope>
    <source>
        <strain evidence="3 4">FBCC195</strain>
    </source>
</reference>
<accession>A0A2R6P5G2</accession>
<evidence type="ECO:0000256" key="2">
    <source>
        <dbReference type="SAM" id="Phobius"/>
    </source>
</evidence>
<keyword evidence="4" id="KW-1185">Reference proteome</keyword>
<dbReference type="AlphaFoldDB" id="A0A2R6P5G2"/>
<evidence type="ECO:0000313" key="4">
    <source>
        <dbReference type="Proteomes" id="UP000186601"/>
    </source>
</evidence>